<dbReference type="InterPro" id="IPR015889">
    <property type="entry name" value="Intradiol_dOase_core"/>
</dbReference>
<proteinExistence type="predicted"/>
<dbReference type="PANTHER" id="PTHR34315">
    <property type="match status" value="1"/>
</dbReference>
<protein>
    <submittedName>
        <fullName evidence="1">Uncharacterized protein</fullName>
    </submittedName>
</protein>
<reference evidence="1 2" key="2">
    <citation type="journal article" date="2012" name="Eukaryot. Cell">
        <title>Genome update of Botrytis cinerea strains B05.10 and T4.</title>
        <authorList>
            <person name="Staats M."/>
            <person name="van Kan J.A."/>
        </authorList>
    </citation>
    <scope>NUCLEOTIDE SEQUENCE [LARGE SCALE GENOMIC DNA]</scope>
    <source>
        <strain evidence="1 2">B05.10</strain>
    </source>
</reference>
<evidence type="ECO:0000313" key="1">
    <source>
        <dbReference type="EMBL" id="ATZ58142.1"/>
    </source>
</evidence>
<reference evidence="1 2" key="1">
    <citation type="journal article" date="2011" name="PLoS Genet.">
        <title>Genomic analysis of the necrotrophic fungal pathogens Sclerotinia sclerotiorum and Botrytis cinerea.</title>
        <authorList>
            <person name="Amselem J."/>
            <person name="Cuomo C.A."/>
            <person name="van Kan J.A."/>
            <person name="Viaud M."/>
            <person name="Benito E.P."/>
            <person name="Couloux A."/>
            <person name="Coutinho P.M."/>
            <person name="de Vries R.P."/>
            <person name="Dyer P.S."/>
            <person name="Fillinger S."/>
            <person name="Fournier E."/>
            <person name="Gout L."/>
            <person name="Hahn M."/>
            <person name="Kohn L."/>
            <person name="Lapalu N."/>
            <person name="Plummer K.M."/>
            <person name="Pradier J.M."/>
            <person name="Quevillon E."/>
            <person name="Sharon A."/>
            <person name="Simon A."/>
            <person name="ten Have A."/>
            <person name="Tudzynski B."/>
            <person name="Tudzynski P."/>
            <person name="Wincker P."/>
            <person name="Andrew M."/>
            <person name="Anthouard V."/>
            <person name="Beever R.E."/>
            <person name="Beffa R."/>
            <person name="Benoit I."/>
            <person name="Bouzid O."/>
            <person name="Brault B."/>
            <person name="Chen Z."/>
            <person name="Choquer M."/>
            <person name="Collemare J."/>
            <person name="Cotton P."/>
            <person name="Danchin E.G."/>
            <person name="Da Silva C."/>
            <person name="Gautier A."/>
            <person name="Giraud C."/>
            <person name="Giraud T."/>
            <person name="Gonzalez C."/>
            <person name="Grossetete S."/>
            <person name="Guldener U."/>
            <person name="Henrissat B."/>
            <person name="Howlett B.J."/>
            <person name="Kodira C."/>
            <person name="Kretschmer M."/>
            <person name="Lappartient A."/>
            <person name="Leroch M."/>
            <person name="Levis C."/>
            <person name="Mauceli E."/>
            <person name="Neuveglise C."/>
            <person name="Oeser B."/>
            <person name="Pearson M."/>
            <person name="Poulain J."/>
            <person name="Poussereau N."/>
            <person name="Quesneville H."/>
            <person name="Rascle C."/>
            <person name="Schumacher J."/>
            <person name="Segurens B."/>
            <person name="Sexton A."/>
            <person name="Silva E."/>
            <person name="Sirven C."/>
            <person name="Soanes D.M."/>
            <person name="Talbot N.J."/>
            <person name="Templeton M."/>
            <person name="Yandava C."/>
            <person name="Yarden O."/>
            <person name="Zeng Q."/>
            <person name="Rollins J.A."/>
            <person name="Lebrun M.H."/>
            <person name="Dickman M."/>
        </authorList>
    </citation>
    <scope>NUCLEOTIDE SEQUENCE [LARGE SCALE GENOMIC DNA]</scope>
    <source>
        <strain evidence="1 2">B05.10</strain>
    </source>
</reference>
<dbReference type="RefSeq" id="XP_024553581.1">
    <property type="nucleotide sequence ID" value="XM_024697765.1"/>
</dbReference>
<dbReference type="Proteomes" id="UP000001798">
    <property type="component" value="Chromosome 16"/>
</dbReference>
<dbReference type="GO" id="GO:0016702">
    <property type="term" value="F:oxidoreductase activity, acting on single donors with incorporation of molecular oxygen, incorporation of two atoms of oxygen"/>
    <property type="evidence" value="ECO:0007669"/>
    <property type="project" value="InterPro"/>
</dbReference>
<dbReference type="PANTHER" id="PTHR34315:SF9">
    <property type="entry name" value="INTRADIOL RING-CLEAVAGE DIOXYGENASES DOMAIN-CONTAINING PROTEIN-RELATED"/>
    <property type="match status" value="1"/>
</dbReference>
<dbReference type="GO" id="GO:0005506">
    <property type="term" value="F:iron ion binding"/>
    <property type="evidence" value="ECO:0007669"/>
    <property type="project" value="InterPro"/>
</dbReference>
<accession>A0A384K5V1</accession>
<dbReference type="Gene3D" id="2.60.130.10">
    <property type="entry name" value="Aromatic compound dioxygenase"/>
    <property type="match status" value="1"/>
</dbReference>
<dbReference type="AlphaFoldDB" id="A0A384K5V1"/>
<name>A0A384K5V1_BOTFB</name>
<dbReference type="VEuPathDB" id="FungiDB:Bcin16g00110"/>
<dbReference type="KEGG" id="bfu:BCIN_16g00110"/>
<dbReference type="SUPFAM" id="SSF49482">
    <property type="entry name" value="Aromatic compound dioxygenase"/>
    <property type="match status" value="1"/>
</dbReference>
<sequence length="134" mass="15034">MEEMIYCNSSCILSLEGETGPFYVSGEHIRSNLRETQAGVPLVIDGQFLDSTACEPIQDLYWDIWNCNSTGIYGGIPASPINDNVGLPLSSLYIMRVKQIICMSLHILEVPCYRMEHTLAAKSPIWDRCFSIRA</sequence>
<evidence type="ECO:0000313" key="2">
    <source>
        <dbReference type="Proteomes" id="UP000001798"/>
    </source>
</evidence>
<reference evidence="1 2" key="3">
    <citation type="journal article" date="2017" name="Mol. Plant Pathol.">
        <title>A gapless genome sequence of the fungus Botrytis cinerea.</title>
        <authorList>
            <person name="Van Kan J.A."/>
            <person name="Stassen J.H."/>
            <person name="Mosbach A."/>
            <person name="Van Der Lee T.A."/>
            <person name="Faino L."/>
            <person name="Farmer A.D."/>
            <person name="Papasotiriou D.G."/>
            <person name="Zhou S."/>
            <person name="Seidl M.F."/>
            <person name="Cottam E."/>
            <person name="Edel D."/>
            <person name="Hahn M."/>
            <person name="Schwartz D.C."/>
            <person name="Dietrich R.A."/>
            <person name="Widdison S."/>
            <person name="Scalliet G."/>
        </authorList>
    </citation>
    <scope>NUCLEOTIDE SEQUENCE [LARGE SCALE GENOMIC DNA]</scope>
    <source>
        <strain evidence="1 2">B05.10</strain>
    </source>
</reference>
<dbReference type="GeneID" id="5435726"/>
<gene>
    <name evidence="1" type="ORF">BCIN_16g00110</name>
</gene>
<organism evidence="1 2">
    <name type="scientific">Botryotinia fuckeliana (strain B05.10)</name>
    <name type="common">Noble rot fungus</name>
    <name type="synonym">Botrytis cinerea</name>
    <dbReference type="NCBI Taxonomy" id="332648"/>
    <lineage>
        <taxon>Eukaryota</taxon>
        <taxon>Fungi</taxon>
        <taxon>Dikarya</taxon>
        <taxon>Ascomycota</taxon>
        <taxon>Pezizomycotina</taxon>
        <taxon>Leotiomycetes</taxon>
        <taxon>Helotiales</taxon>
        <taxon>Sclerotiniaceae</taxon>
        <taxon>Botrytis</taxon>
    </lineage>
</organism>
<dbReference type="OrthoDB" id="121380at2759"/>
<dbReference type="EMBL" id="CP009820">
    <property type="protein sequence ID" value="ATZ58142.1"/>
    <property type="molecule type" value="Genomic_DNA"/>
</dbReference>
<keyword evidence="2" id="KW-1185">Reference proteome</keyword>